<dbReference type="InterPro" id="IPR032466">
    <property type="entry name" value="Metal_Hydrolase"/>
</dbReference>
<dbReference type="InterPro" id="IPR010252">
    <property type="entry name" value="HutF"/>
</dbReference>
<dbReference type="PANTHER" id="PTHR43794:SF11">
    <property type="entry name" value="AMIDOHYDROLASE-RELATED DOMAIN-CONTAINING PROTEIN"/>
    <property type="match status" value="1"/>
</dbReference>
<reference evidence="3 4" key="1">
    <citation type="submission" date="2018-03" db="EMBL/GenBank/DDBJ databases">
        <title>Genomic Encyclopedia of Archaeal and Bacterial Type Strains, Phase II (KMG-II): from individual species to whole genera.</title>
        <authorList>
            <person name="Goeker M."/>
        </authorList>
    </citation>
    <scope>NUCLEOTIDE SEQUENCE [LARGE SCALE GENOMIC DNA]</scope>
    <source>
        <strain evidence="3 4">DSM 45601</strain>
    </source>
</reference>
<gene>
    <name evidence="3" type="ORF">CLV72_110313</name>
</gene>
<keyword evidence="4" id="KW-1185">Reference proteome</keyword>
<dbReference type="PANTHER" id="PTHR43794">
    <property type="entry name" value="AMINOHYDROLASE SSNA-RELATED"/>
    <property type="match status" value="1"/>
</dbReference>
<dbReference type="EMBL" id="PVZC01000010">
    <property type="protein sequence ID" value="PRX92551.1"/>
    <property type="molecule type" value="Genomic_DNA"/>
</dbReference>
<dbReference type="Gene3D" id="2.30.40.10">
    <property type="entry name" value="Urease, subunit C, domain 1"/>
    <property type="match status" value="1"/>
</dbReference>
<dbReference type="GO" id="GO:0016810">
    <property type="term" value="F:hydrolase activity, acting on carbon-nitrogen (but not peptide) bonds"/>
    <property type="evidence" value="ECO:0007669"/>
    <property type="project" value="InterPro"/>
</dbReference>
<dbReference type="NCBIfam" id="NF006681">
    <property type="entry name" value="PRK09229.1-2"/>
    <property type="match status" value="1"/>
</dbReference>
<name>A0A2T0PUH8_9ACTN</name>
<accession>A0A2T0PUH8</accession>
<dbReference type="InterPro" id="IPR011059">
    <property type="entry name" value="Metal-dep_hydrolase_composite"/>
</dbReference>
<sequence>MPGVTTRYWCEWALLGGEAAEPDVLLEVRDGRYTSVVPATPAPPGALRLPGLALPGLANAHSHAFHRALRGRSGGSGGDFWTWRERMYAVAERLDPDTYHRLARAVYAEMALAGITAVGEFHYLHHGPGGTRYADPNAMSAALVAAAADAGIRITLLDTCYLSGGIDAEGRHQPLEGVQRRFGDGDAERWAERVAAFRPEGEHVRVGTAAHSVRAVPDHELRRFTALHRQAGWAGRPAHIHVSEQPAENLTCLTRYDRTPVQLLADTGLLDELAPTLVHATHLGRSDVALIRQATAVICLCPTTERELADGLPSTGELFDAHPVVVGSDGNSTIDLFEEVRGVEAHERLRTGRRGNFTAPALLAGVFGSGHDDALGWPDAGALAPGNRADLVVLDLDGVRMAGADPARAADAVLSAATAADVREVMADGRWIVRDGVHQRLADVPGALRAAVREVMP</sequence>
<dbReference type="InterPro" id="IPR006680">
    <property type="entry name" value="Amidohydro-rel"/>
</dbReference>
<comment type="caution">
    <text evidence="3">The sequence shown here is derived from an EMBL/GenBank/DDBJ whole genome shotgun (WGS) entry which is preliminary data.</text>
</comment>
<dbReference type="OrthoDB" id="3204583at2"/>
<dbReference type="RefSeq" id="WP_106252909.1">
    <property type="nucleotide sequence ID" value="NZ_PVZC01000010.1"/>
</dbReference>
<feature type="domain" description="Amidohydrolase-related" evidence="2">
    <location>
        <begin position="53"/>
        <end position="431"/>
    </location>
</feature>
<dbReference type="Gene3D" id="3.20.20.140">
    <property type="entry name" value="Metal-dependent hydrolases"/>
    <property type="match status" value="1"/>
</dbReference>
<dbReference type="InterPro" id="IPR050287">
    <property type="entry name" value="MTA/SAH_deaminase"/>
</dbReference>
<keyword evidence="1" id="KW-0378">Hydrolase</keyword>
<evidence type="ECO:0000259" key="2">
    <source>
        <dbReference type="Pfam" id="PF01979"/>
    </source>
</evidence>
<proteinExistence type="predicted"/>
<dbReference type="SUPFAM" id="SSF51338">
    <property type="entry name" value="Composite domain of metallo-dependent hydrolases"/>
    <property type="match status" value="1"/>
</dbReference>
<evidence type="ECO:0000256" key="1">
    <source>
        <dbReference type="ARBA" id="ARBA00022801"/>
    </source>
</evidence>
<dbReference type="NCBIfam" id="TIGR02022">
    <property type="entry name" value="hutF"/>
    <property type="match status" value="1"/>
</dbReference>
<evidence type="ECO:0000313" key="4">
    <source>
        <dbReference type="Proteomes" id="UP000237846"/>
    </source>
</evidence>
<dbReference type="Pfam" id="PF01979">
    <property type="entry name" value="Amidohydro_1"/>
    <property type="match status" value="1"/>
</dbReference>
<protein>
    <submittedName>
        <fullName evidence="3">Formiminoglutamate deiminase</fullName>
    </submittedName>
</protein>
<organism evidence="3 4">
    <name type="scientific">Allonocardiopsis opalescens</name>
    <dbReference type="NCBI Taxonomy" id="1144618"/>
    <lineage>
        <taxon>Bacteria</taxon>
        <taxon>Bacillati</taxon>
        <taxon>Actinomycetota</taxon>
        <taxon>Actinomycetes</taxon>
        <taxon>Streptosporangiales</taxon>
        <taxon>Allonocardiopsis</taxon>
    </lineage>
</organism>
<dbReference type="Proteomes" id="UP000237846">
    <property type="component" value="Unassembled WGS sequence"/>
</dbReference>
<evidence type="ECO:0000313" key="3">
    <source>
        <dbReference type="EMBL" id="PRX92551.1"/>
    </source>
</evidence>
<dbReference type="SUPFAM" id="SSF51556">
    <property type="entry name" value="Metallo-dependent hydrolases"/>
    <property type="match status" value="1"/>
</dbReference>
<dbReference type="AlphaFoldDB" id="A0A2T0PUH8"/>